<sequence length="38" mass="4462">MVMEGFFTDFYKVFEDTYHTIGGQSVALKGFNFYNEVE</sequence>
<gene>
    <name evidence="1" type="ORF">A8806_10538</name>
</gene>
<organism evidence="1 2">
    <name type="scientific">Faecalicatena orotica</name>
    <dbReference type="NCBI Taxonomy" id="1544"/>
    <lineage>
        <taxon>Bacteria</taxon>
        <taxon>Bacillati</taxon>
        <taxon>Bacillota</taxon>
        <taxon>Clostridia</taxon>
        <taxon>Lachnospirales</taxon>
        <taxon>Lachnospiraceae</taxon>
        <taxon>Faecalicatena</taxon>
    </lineage>
</organism>
<dbReference type="EMBL" id="QGDL01000005">
    <property type="protein sequence ID" value="PWJ29738.1"/>
    <property type="molecule type" value="Genomic_DNA"/>
</dbReference>
<evidence type="ECO:0000313" key="2">
    <source>
        <dbReference type="Proteomes" id="UP000245845"/>
    </source>
</evidence>
<dbReference type="Proteomes" id="UP000245845">
    <property type="component" value="Unassembled WGS sequence"/>
</dbReference>
<protein>
    <submittedName>
        <fullName evidence="1">Uncharacterized protein</fullName>
    </submittedName>
</protein>
<proteinExistence type="predicted"/>
<reference evidence="1 2" key="1">
    <citation type="submission" date="2018-05" db="EMBL/GenBank/DDBJ databases">
        <title>The Hungate 1000. A catalogue of reference genomes from the rumen microbiome.</title>
        <authorList>
            <person name="Kelly W."/>
        </authorList>
    </citation>
    <scope>NUCLEOTIDE SEQUENCE [LARGE SCALE GENOMIC DNA]</scope>
    <source>
        <strain evidence="1 2">NLAE-zl-C242</strain>
    </source>
</reference>
<comment type="caution">
    <text evidence="1">The sequence shown here is derived from an EMBL/GenBank/DDBJ whole genome shotgun (WGS) entry which is preliminary data.</text>
</comment>
<dbReference type="AlphaFoldDB" id="A0A2Y9BGP7"/>
<accession>A0A2Y9BGP7</accession>
<evidence type="ECO:0000313" key="1">
    <source>
        <dbReference type="EMBL" id="PWJ29738.1"/>
    </source>
</evidence>
<name>A0A2Y9BGP7_9FIRM</name>
<keyword evidence="2" id="KW-1185">Reference proteome</keyword>